<evidence type="ECO:0000259" key="9">
    <source>
        <dbReference type="Pfam" id="PF02687"/>
    </source>
</evidence>
<accession>A0A2T5J1Q0</accession>
<dbReference type="Pfam" id="PF12704">
    <property type="entry name" value="MacB_PCD"/>
    <property type="match status" value="1"/>
</dbReference>
<comment type="similarity">
    <text evidence="2">Belongs to the ABC-4 integral membrane protein family. LolC/E subfamily.</text>
</comment>
<dbReference type="AlphaFoldDB" id="A0A2T5J1Q0"/>
<feature type="domain" description="MacB-like periplasmic core" evidence="10">
    <location>
        <begin position="27"/>
        <end position="239"/>
    </location>
</feature>
<dbReference type="OrthoDB" id="9812531at2"/>
<keyword evidence="7 8" id="KW-0472">Membrane</keyword>
<dbReference type="GO" id="GO:0098797">
    <property type="term" value="C:plasma membrane protein complex"/>
    <property type="evidence" value="ECO:0007669"/>
    <property type="project" value="TreeGrafter"/>
</dbReference>
<name>A0A2T5J1Q0_9GAMM</name>
<evidence type="ECO:0000259" key="10">
    <source>
        <dbReference type="Pfam" id="PF12704"/>
    </source>
</evidence>
<evidence type="ECO:0000256" key="3">
    <source>
        <dbReference type="ARBA" id="ARBA00022448"/>
    </source>
</evidence>
<dbReference type="InterPro" id="IPR011925">
    <property type="entry name" value="LolCE_TM"/>
</dbReference>
<evidence type="ECO:0000256" key="4">
    <source>
        <dbReference type="ARBA" id="ARBA00022475"/>
    </source>
</evidence>
<evidence type="ECO:0000256" key="5">
    <source>
        <dbReference type="ARBA" id="ARBA00022692"/>
    </source>
</evidence>
<dbReference type="InterPro" id="IPR051447">
    <property type="entry name" value="Lipoprotein-release_system"/>
</dbReference>
<protein>
    <submittedName>
        <fullName evidence="11">Lipoprotein-releasing system permease protein</fullName>
    </submittedName>
</protein>
<dbReference type="EMBL" id="QAON01000003">
    <property type="protein sequence ID" value="PTQ90370.1"/>
    <property type="molecule type" value="Genomic_DNA"/>
</dbReference>
<dbReference type="InterPro" id="IPR003838">
    <property type="entry name" value="ABC3_permease_C"/>
</dbReference>
<evidence type="ECO:0000256" key="8">
    <source>
        <dbReference type="SAM" id="Phobius"/>
    </source>
</evidence>
<proteinExistence type="inferred from homology"/>
<keyword evidence="11" id="KW-0449">Lipoprotein</keyword>
<keyword evidence="4" id="KW-1003">Cell membrane</keyword>
<keyword evidence="6 8" id="KW-1133">Transmembrane helix</keyword>
<dbReference type="Proteomes" id="UP000244223">
    <property type="component" value="Unassembled WGS sequence"/>
</dbReference>
<dbReference type="NCBIfam" id="TIGR02212">
    <property type="entry name" value="lolCE"/>
    <property type="match status" value="1"/>
</dbReference>
<evidence type="ECO:0000313" key="12">
    <source>
        <dbReference type="Proteomes" id="UP000244223"/>
    </source>
</evidence>
<sequence length="411" mass="44986">MFKPVSLLIGLRYTRAKRRNHFISFISLTSIIGLMLGVAVLITVLSVMNGFDRELKNRILGMIPHATINSREPFHDWQKLAEFVHKNPEVVAVAPYTQLQGMLTANGQVTGALISGIEPIYEQKVSIIEQHFQTGSLNQLRAGEFGIVLGSGLAANLGAMVGDKITLVLPEASVSPAGVIPRFKRFTVVGIFKVGADVDGLLAYIHISDAGKLLKIGDTVQGVRLKLHDIFQSQQVVHQLLYDLPEYFYATEWTQTHGNLFSAIQMEKAMMALLLLLIVAVAAFNIVSSLVMVVTDKKADIAILRTLGASPHTITRIFMVQGAVIGLFGTVSGVLLGVLIATNISGFMTWIEQVTGMSLFDAYFVNYLPSELKWSDVAWVSLVSAILSFLATIYPARRAAKVQPAEALRYE</sequence>
<dbReference type="InterPro" id="IPR025857">
    <property type="entry name" value="MacB_PCD"/>
</dbReference>
<evidence type="ECO:0000313" key="11">
    <source>
        <dbReference type="EMBL" id="PTQ90370.1"/>
    </source>
</evidence>
<dbReference type="PANTHER" id="PTHR30489">
    <property type="entry name" value="LIPOPROTEIN-RELEASING SYSTEM TRANSMEMBRANE PROTEIN LOLE"/>
    <property type="match status" value="1"/>
</dbReference>
<gene>
    <name evidence="11" type="ORF">C8N29_103123</name>
</gene>
<keyword evidence="3" id="KW-0813">Transport</keyword>
<dbReference type="PANTHER" id="PTHR30489:SF0">
    <property type="entry name" value="LIPOPROTEIN-RELEASING SYSTEM TRANSMEMBRANE PROTEIN LOLE"/>
    <property type="match status" value="1"/>
</dbReference>
<evidence type="ECO:0000256" key="7">
    <source>
        <dbReference type="ARBA" id="ARBA00023136"/>
    </source>
</evidence>
<organism evidence="11 12">
    <name type="scientific">Agitococcus lubricus</name>
    <dbReference type="NCBI Taxonomy" id="1077255"/>
    <lineage>
        <taxon>Bacteria</taxon>
        <taxon>Pseudomonadati</taxon>
        <taxon>Pseudomonadota</taxon>
        <taxon>Gammaproteobacteria</taxon>
        <taxon>Moraxellales</taxon>
        <taxon>Moraxellaceae</taxon>
        <taxon>Agitococcus</taxon>
    </lineage>
</organism>
<feature type="domain" description="ABC3 transporter permease C-terminal" evidence="9">
    <location>
        <begin position="273"/>
        <end position="404"/>
    </location>
</feature>
<dbReference type="Pfam" id="PF02687">
    <property type="entry name" value="FtsX"/>
    <property type="match status" value="1"/>
</dbReference>
<keyword evidence="5 8" id="KW-0812">Transmembrane</keyword>
<evidence type="ECO:0000256" key="6">
    <source>
        <dbReference type="ARBA" id="ARBA00022989"/>
    </source>
</evidence>
<comment type="caution">
    <text evidence="11">The sequence shown here is derived from an EMBL/GenBank/DDBJ whole genome shotgun (WGS) entry which is preliminary data.</text>
</comment>
<dbReference type="RefSeq" id="WP_107864815.1">
    <property type="nucleotide sequence ID" value="NZ_QAON01000003.1"/>
</dbReference>
<evidence type="ECO:0000256" key="1">
    <source>
        <dbReference type="ARBA" id="ARBA00004651"/>
    </source>
</evidence>
<feature type="transmembrane region" description="Helical" evidence="8">
    <location>
        <begin position="377"/>
        <end position="396"/>
    </location>
</feature>
<comment type="subcellular location">
    <subcellularLocation>
        <location evidence="1">Cell membrane</location>
        <topology evidence="1">Multi-pass membrane protein</topology>
    </subcellularLocation>
</comment>
<dbReference type="GO" id="GO:0042953">
    <property type="term" value="P:lipoprotein transport"/>
    <property type="evidence" value="ECO:0007669"/>
    <property type="project" value="InterPro"/>
</dbReference>
<reference evidence="11 12" key="1">
    <citation type="submission" date="2018-04" db="EMBL/GenBank/DDBJ databases">
        <title>Genomic Encyclopedia of Archaeal and Bacterial Type Strains, Phase II (KMG-II): from individual species to whole genera.</title>
        <authorList>
            <person name="Goeker M."/>
        </authorList>
    </citation>
    <scope>NUCLEOTIDE SEQUENCE [LARGE SCALE GENOMIC DNA]</scope>
    <source>
        <strain evidence="11 12">DSM 5822</strain>
    </source>
</reference>
<feature type="transmembrane region" description="Helical" evidence="8">
    <location>
        <begin position="272"/>
        <end position="294"/>
    </location>
</feature>
<dbReference type="GO" id="GO:0044874">
    <property type="term" value="P:lipoprotein localization to outer membrane"/>
    <property type="evidence" value="ECO:0007669"/>
    <property type="project" value="TreeGrafter"/>
</dbReference>
<evidence type="ECO:0000256" key="2">
    <source>
        <dbReference type="ARBA" id="ARBA00005236"/>
    </source>
</evidence>
<keyword evidence="12" id="KW-1185">Reference proteome</keyword>
<feature type="transmembrane region" description="Helical" evidence="8">
    <location>
        <begin position="314"/>
        <end position="340"/>
    </location>
</feature>
<feature type="transmembrane region" description="Helical" evidence="8">
    <location>
        <begin position="26"/>
        <end position="48"/>
    </location>
</feature>